<evidence type="ECO:0000313" key="12">
    <source>
        <dbReference type="Proteomes" id="UP000576480"/>
    </source>
</evidence>
<organism evidence="4 14">
    <name type="scientific">Candidatus Hakubella thermalkaliphila</name>
    <dbReference type="NCBI Taxonomy" id="2754717"/>
    <lineage>
        <taxon>Bacteria</taxon>
        <taxon>Bacillati</taxon>
        <taxon>Actinomycetota</taxon>
        <taxon>Actinomycetota incertae sedis</taxon>
        <taxon>Candidatus Hakubellales</taxon>
        <taxon>Candidatus Hakubellaceae</taxon>
        <taxon>Candidatus Hakubella</taxon>
    </lineage>
</organism>
<dbReference type="RefSeq" id="WP_176229042.1">
    <property type="nucleotide sequence ID" value="NZ_BLRU01000034.1"/>
</dbReference>
<dbReference type="AlphaFoldDB" id="A0A6V8P5W9"/>
<evidence type="ECO:0000313" key="11">
    <source>
        <dbReference type="Proteomes" id="UP000574717"/>
    </source>
</evidence>
<dbReference type="Proteomes" id="UP000569018">
    <property type="component" value="Unassembled WGS sequence"/>
</dbReference>
<evidence type="ECO:0000313" key="8">
    <source>
        <dbReference type="Proteomes" id="UP000543224"/>
    </source>
</evidence>
<dbReference type="Proteomes" id="UP000591948">
    <property type="component" value="Unassembled WGS sequence"/>
</dbReference>
<dbReference type="EMBL" id="BLSB01000001">
    <property type="protein sequence ID" value="GFP34231.1"/>
    <property type="molecule type" value="Genomic_DNA"/>
</dbReference>
<dbReference type="EMBL" id="BLRX01000019">
    <property type="protein sequence ID" value="GFP24852.1"/>
    <property type="molecule type" value="Genomic_DNA"/>
</dbReference>
<accession>A0A6V8P5W9</accession>
<dbReference type="Proteomes" id="UP000585609">
    <property type="component" value="Unassembled WGS sequence"/>
</dbReference>
<dbReference type="EMBL" id="BLRY01000029">
    <property type="protein sequence ID" value="GFP27350.1"/>
    <property type="molecule type" value="Genomic_DNA"/>
</dbReference>
<evidence type="ECO:0000313" key="10">
    <source>
        <dbReference type="Proteomes" id="UP000569018"/>
    </source>
</evidence>
<dbReference type="EMBL" id="BLSD01000136">
    <property type="protein sequence ID" value="GFP40071.1"/>
    <property type="molecule type" value="Genomic_DNA"/>
</dbReference>
<evidence type="ECO:0000313" key="1">
    <source>
        <dbReference type="EMBL" id="GFP19069.1"/>
    </source>
</evidence>
<protein>
    <recommendedName>
        <fullName evidence="15">AbiEi antitoxin C-terminal domain-containing protein</fullName>
    </recommendedName>
</protein>
<dbReference type="EMBL" id="BLRW01000003">
    <property type="protein sequence ID" value="GFP22583.1"/>
    <property type="molecule type" value="Genomic_DNA"/>
</dbReference>
<evidence type="ECO:0000313" key="6">
    <source>
        <dbReference type="EMBL" id="GFP34231.1"/>
    </source>
</evidence>
<dbReference type="Proteomes" id="UP000543224">
    <property type="component" value="Unassembled WGS sequence"/>
</dbReference>
<evidence type="ECO:0000313" key="7">
    <source>
        <dbReference type="EMBL" id="GFP40071.1"/>
    </source>
</evidence>
<dbReference type="EMBL" id="BLSA01000004">
    <property type="protein sequence ID" value="GFP31756.1"/>
    <property type="molecule type" value="Genomic_DNA"/>
</dbReference>
<evidence type="ECO:0000313" key="2">
    <source>
        <dbReference type="EMBL" id="GFP22583.1"/>
    </source>
</evidence>
<evidence type="ECO:0000313" key="13">
    <source>
        <dbReference type="Proteomes" id="UP000585609"/>
    </source>
</evidence>
<name>A0A6V8P5W9_9ACTN</name>
<reference evidence="8 9" key="1">
    <citation type="journal article" date="2020" name="Front. Microbiol.">
        <title>Single-cell genomics of novel Actinobacteria with the Wood-Ljungdahl pathway discovered in a serpentinizing system.</title>
        <authorList>
            <person name="Merino N."/>
            <person name="Kawai M."/>
            <person name="Boyd E.S."/>
            <person name="Colman D.R."/>
            <person name="McGlynn S.E."/>
            <person name="Nealson K.H."/>
            <person name="Kurokawa K."/>
            <person name="Hongoh Y."/>
        </authorList>
    </citation>
    <scope>NUCLEOTIDE SEQUENCE [LARGE SCALE GENOMIC DNA]</scope>
    <source>
        <strain evidence="1 11">S03</strain>
        <strain evidence="2 13">S09_30</strain>
        <strain evidence="3 8">S25</strain>
        <strain evidence="4 14">S33</strain>
        <strain evidence="5 9">S42</strain>
        <strain evidence="6 12">S43</strain>
        <strain evidence="7 10">S47</strain>
    </source>
</reference>
<sequence length="204" mass="24152">MKTTQWLDFFRRYIEKKVFSFADLEQMTGLPKDQLQVELSRLVARGVLRRLVRKWYANPFAPPSVEEVAMVLRHPSYISLEYALAKEGILSQTVFTITLITIKLPYTFNFNGTTFEYHQIARRLFWGYRLDGRANVAWPEKALLDLIYIRHLKTRKLSATRLHSLLEDMYLQELDRERLWSFAVKFGPPYVGQLKTILAQPFFR</sequence>
<dbReference type="EMBL" id="BLRU01000034">
    <property type="protein sequence ID" value="GFP19069.1"/>
    <property type="molecule type" value="Genomic_DNA"/>
</dbReference>
<dbReference type="Proteomes" id="UP000576480">
    <property type="component" value="Unassembled WGS sequence"/>
</dbReference>
<keyword evidence="14" id="KW-1185">Reference proteome</keyword>
<proteinExistence type="predicted"/>
<evidence type="ECO:0000313" key="14">
    <source>
        <dbReference type="Proteomes" id="UP000591948"/>
    </source>
</evidence>
<evidence type="ECO:0008006" key="15">
    <source>
        <dbReference type="Google" id="ProtNLM"/>
    </source>
</evidence>
<dbReference type="Proteomes" id="UP000568877">
    <property type="component" value="Unassembled WGS sequence"/>
</dbReference>
<evidence type="ECO:0000313" key="9">
    <source>
        <dbReference type="Proteomes" id="UP000568877"/>
    </source>
</evidence>
<dbReference type="Proteomes" id="UP000574717">
    <property type="component" value="Unassembled WGS sequence"/>
</dbReference>
<evidence type="ECO:0000313" key="3">
    <source>
        <dbReference type="EMBL" id="GFP24852.1"/>
    </source>
</evidence>
<evidence type="ECO:0000313" key="5">
    <source>
        <dbReference type="EMBL" id="GFP31756.1"/>
    </source>
</evidence>
<evidence type="ECO:0000313" key="4">
    <source>
        <dbReference type="EMBL" id="GFP27350.1"/>
    </source>
</evidence>
<comment type="caution">
    <text evidence="4">The sequence shown here is derived from an EMBL/GenBank/DDBJ whole genome shotgun (WGS) entry which is preliminary data.</text>
</comment>
<gene>
    <name evidence="1" type="ORF">HKBW3S03_00573</name>
    <name evidence="2" type="ORF">HKBW3S09_00050</name>
    <name evidence="3" type="ORF">HKBW3S25_00290</name>
    <name evidence="4" type="ORF">HKBW3S33_00763</name>
    <name evidence="5" type="ORF">HKBW3S42_00063</name>
    <name evidence="6" type="ORF">HKBW3S43_00022</name>
    <name evidence="7" type="ORF">HKBW3S47_01768</name>
</gene>